<keyword evidence="9 11" id="KW-0413">Isomerase</keyword>
<comment type="cofactor">
    <cofactor evidence="2">
        <name>Mn(2+)</name>
        <dbReference type="ChEBI" id="CHEBI:29035"/>
    </cofactor>
</comment>
<dbReference type="Gene3D" id="3.20.20.70">
    <property type="entry name" value="Aldolase class I"/>
    <property type="match status" value="1"/>
</dbReference>
<dbReference type="AlphaFoldDB" id="A0A443IW03"/>
<sequence>MIVSPSILSADFLNLERDIRNLEAAGADAIHIDIMDGVFVAGVTWGPPTVKAIRQITSLPLDVHLMIDQPERLIEAYLDTGAGQITIHPESTVFLRKTLRTIKHHGTKVGVAIKLETPVQVIEHCLDLADTVLLLTCDEGFGGQSFQPLALQKISTIAEWRSKHQLLFKIAVDGGVQPETGKLCKEAGADILIAGSYVFNEEMEAAIRTLKTV</sequence>
<dbReference type="Pfam" id="PF00834">
    <property type="entry name" value="Ribul_P_3_epim"/>
    <property type="match status" value="1"/>
</dbReference>
<accession>A0A443IW03</accession>
<dbReference type="Proteomes" id="UP000273811">
    <property type="component" value="Unassembled WGS sequence"/>
</dbReference>
<feature type="binding site" evidence="14">
    <location>
        <begin position="140"/>
        <end position="143"/>
    </location>
    <ligand>
        <name>substrate</name>
    </ligand>
</feature>
<evidence type="ECO:0000256" key="2">
    <source>
        <dbReference type="ARBA" id="ARBA00001936"/>
    </source>
</evidence>
<evidence type="ECO:0000256" key="5">
    <source>
        <dbReference type="ARBA" id="ARBA00001954"/>
    </source>
</evidence>
<keyword evidence="16" id="KW-1185">Reference proteome</keyword>
<dbReference type="OrthoDB" id="1645589at2"/>
<evidence type="ECO:0000256" key="11">
    <source>
        <dbReference type="PIRNR" id="PIRNR001461"/>
    </source>
</evidence>
<comment type="catalytic activity">
    <reaction evidence="1 11">
        <text>D-ribulose 5-phosphate = D-xylulose 5-phosphate</text>
        <dbReference type="Rhea" id="RHEA:13677"/>
        <dbReference type="ChEBI" id="CHEBI:57737"/>
        <dbReference type="ChEBI" id="CHEBI:58121"/>
        <dbReference type="EC" id="5.1.3.1"/>
    </reaction>
</comment>
<evidence type="ECO:0000256" key="3">
    <source>
        <dbReference type="ARBA" id="ARBA00001941"/>
    </source>
</evidence>
<feature type="binding site" evidence="14">
    <location>
        <position position="64"/>
    </location>
    <ligand>
        <name>substrate</name>
    </ligand>
</feature>
<evidence type="ECO:0000256" key="12">
    <source>
        <dbReference type="PIRSR" id="PIRSR001461-1"/>
    </source>
</evidence>
<dbReference type="EMBL" id="QYTU02000012">
    <property type="protein sequence ID" value="RWR12214.1"/>
    <property type="molecule type" value="Genomic_DNA"/>
</dbReference>
<evidence type="ECO:0000256" key="13">
    <source>
        <dbReference type="PIRSR" id="PIRSR001461-2"/>
    </source>
</evidence>
<evidence type="ECO:0000313" key="15">
    <source>
        <dbReference type="EMBL" id="RWR12214.1"/>
    </source>
</evidence>
<gene>
    <name evidence="15" type="primary">rpe</name>
    <name evidence="15" type="ORF">D4N35_007255</name>
</gene>
<dbReference type="SUPFAM" id="SSF51366">
    <property type="entry name" value="Ribulose-phoshate binding barrel"/>
    <property type="match status" value="1"/>
</dbReference>
<dbReference type="NCBIfam" id="TIGR01163">
    <property type="entry name" value="rpe"/>
    <property type="match status" value="1"/>
</dbReference>
<evidence type="ECO:0000256" key="9">
    <source>
        <dbReference type="ARBA" id="ARBA00023235"/>
    </source>
</evidence>
<feature type="binding site" evidence="14">
    <location>
        <begin position="195"/>
        <end position="196"/>
    </location>
    <ligand>
        <name>substrate</name>
    </ligand>
</feature>
<evidence type="ECO:0000256" key="10">
    <source>
        <dbReference type="NCBIfam" id="TIGR01163"/>
    </source>
</evidence>
<feature type="binding site" evidence="14">
    <location>
        <position position="175"/>
    </location>
    <ligand>
        <name>substrate</name>
    </ligand>
</feature>
<comment type="cofactor">
    <cofactor evidence="5">
        <name>Fe(2+)</name>
        <dbReference type="ChEBI" id="CHEBI:29033"/>
    </cofactor>
</comment>
<proteinExistence type="inferred from homology"/>
<feature type="binding site" evidence="14">
    <location>
        <position position="6"/>
    </location>
    <ligand>
        <name>substrate</name>
    </ligand>
</feature>
<evidence type="ECO:0000256" key="8">
    <source>
        <dbReference type="ARBA" id="ARBA00022723"/>
    </source>
</evidence>
<comment type="similarity">
    <text evidence="6 11">Belongs to the ribulose-phosphate 3-epimerase family.</text>
</comment>
<feature type="binding site" evidence="13">
    <location>
        <position position="64"/>
    </location>
    <ligand>
        <name>a divalent metal cation</name>
        <dbReference type="ChEBI" id="CHEBI:60240"/>
    </ligand>
</feature>
<dbReference type="EC" id="5.1.3.1" evidence="7 10"/>
<dbReference type="InterPro" id="IPR000056">
    <property type="entry name" value="Ribul_P_3_epim-like"/>
</dbReference>
<dbReference type="PIRSF" id="PIRSF001461">
    <property type="entry name" value="RPE"/>
    <property type="match status" value="1"/>
</dbReference>
<evidence type="ECO:0000256" key="6">
    <source>
        <dbReference type="ARBA" id="ARBA00009541"/>
    </source>
</evidence>
<feature type="binding site" evidence="13">
    <location>
        <position position="31"/>
    </location>
    <ligand>
        <name>a divalent metal cation</name>
        <dbReference type="ChEBI" id="CHEBI:60240"/>
    </ligand>
</feature>
<dbReference type="GO" id="GO:0004750">
    <property type="term" value="F:D-ribulose-phosphate 3-epimerase activity"/>
    <property type="evidence" value="ECO:0007669"/>
    <property type="project" value="UniProtKB-UniRule"/>
</dbReference>
<comment type="caution">
    <text evidence="15">The sequence shown here is derived from an EMBL/GenBank/DDBJ whole genome shotgun (WGS) entry which is preliminary data.</text>
</comment>
<evidence type="ECO:0000256" key="1">
    <source>
        <dbReference type="ARBA" id="ARBA00001782"/>
    </source>
</evidence>
<dbReference type="InterPro" id="IPR026019">
    <property type="entry name" value="Ribul_P_3_epim"/>
</dbReference>
<feature type="binding site" evidence="13">
    <location>
        <position position="173"/>
    </location>
    <ligand>
        <name>a divalent metal cation</name>
        <dbReference type="ChEBI" id="CHEBI:60240"/>
    </ligand>
</feature>
<feature type="active site" description="Proton acceptor" evidence="12">
    <location>
        <position position="33"/>
    </location>
</feature>
<comment type="cofactor">
    <cofactor evidence="3">
        <name>Co(2+)</name>
        <dbReference type="ChEBI" id="CHEBI:48828"/>
    </cofactor>
</comment>
<evidence type="ECO:0000256" key="4">
    <source>
        <dbReference type="ARBA" id="ARBA00001947"/>
    </source>
</evidence>
<evidence type="ECO:0000313" key="16">
    <source>
        <dbReference type="Proteomes" id="UP000273811"/>
    </source>
</evidence>
<dbReference type="NCBIfam" id="NF004076">
    <property type="entry name" value="PRK05581.1-4"/>
    <property type="match status" value="1"/>
</dbReference>
<dbReference type="GO" id="GO:0046872">
    <property type="term" value="F:metal ion binding"/>
    <property type="evidence" value="ECO:0007669"/>
    <property type="project" value="UniProtKB-KW"/>
</dbReference>
<keyword evidence="8 13" id="KW-0479">Metal-binding</keyword>
<feature type="binding site" evidence="13">
    <location>
        <position position="33"/>
    </location>
    <ligand>
        <name>a divalent metal cation</name>
        <dbReference type="ChEBI" id="CHEBI:60240"/>
    </ligand>
</feature>
<keyword evidence="11" id="KW-0119">Carbohydrate metabolism</keyword>
<comment type="cofactor">
    <cofactor evidence="13">
        <name>a divalent metal cation</name>
        <dbReference type="ChEBI" id="CHEBI:60240"/>
    </cofactor>
    <text evidence="13">Binds 1 divalent metal cation per subunit.</text>
</comment>
<dbReference type="CDD" id="cd00429">
    <property type="entry name" value="RPE"/>
    <property type="match status" value="1"/>
</dbReference>
<dbReference type="InterPro" id="IPR013785">
    <property type="entry name" value="Aldolase_TIM"/>
</dbReference>
<keyword evidence="13" id="KW-0170">Cobalt</keyword>
<name>A0A443IW03_9BACI</name>
<protein>
    <recommendedName>
        <fullName evidence="7 10">Ribulose-phosphate 3-epimerase</fullName>
        <ecNumber evidence="7 10">5.1.3.1</ecNumber>
    </recommendedName>
</protein>
<keyword evidence="13" id="KW-0862">Zinc</keyword>
<dbReference type="InterPro" id="IPR011060">
    <property type="entry name" value="RibuloseP-bd_barrel"/>
</dbReference>
<organism evidence="15 16">
    <name type="scientific">Siminovitchia fortis</name>
    <dbReference type="NCBI Taxonomy" id="254758"/>
    <lineage>
        <taxon>Bacteria</taxon>
        <taxon>Bacillati</taxon>
        <taxon>Bacillota</taxon>
        <taxon>Bacilli</taxon>
        <taxon>Bacillales</taxon>
        <taxon>Bacillaceae</taxon>
        <taxon>Siminovitchia</taxon>
    </lineage>
</organism>
<evidence type="ECO:0000256" key="7">
    <source>
        <dbReference type="ARBA" id="ARBA00013188"/>
    </source>
</evidence>
<keyword evidence="13" id="KW-0464">Manganese</keyword>
<feature type="active site" description="Proton donor" evidence="12">
    <location>
        <position position="173"/>
    </location>
</feature>
<dbReference type="FunFam" id="3.20.20.70:FF:000004">
    <property type="entry name" value="Ribulose-phosphate 3-epimerase"/>
    <property type="match status" value="1"/>
</dbReference>
<dbReference type="GO" id="GO:0006098">
    <property type="term" value="P:pentose-phosphate shunt"/>
    <property type="evidence" value="ECO:0007669"/>
    <property type="project" value="UniProtKB-UniRule"/>
</dbReference>
<evidence type="ECO:0000256" key="14">
    <source>
        <dbReference type="PIRSR" id="PIRSR001461-3"/>
    </source>
</evidence>
<comment type="cofactor">
    <cofactor evidence="4">
        <name>Zn(2+)</name>
        <dbReference type="ChEBI" id="CHEBI:29105"/>
    </cofactor>
</comment>
<dbReference type="GO" id="GO:0005975">
    <property type="term" value="P:carbohydrate metabolic process"/>
    <property type="evidence" value="ECO:0007669"/>
    <property type="project" value="InterPro"/>
</dbReference>
<dbReference type="PANTHER" id="PTHR11749">
    <property type="entry name" value="RIBULOSE-5-PHOSPHATE-3-EPIMERASE"/>
    <property type="match status" value="1"/>
</dbReference>
<dbReference type="GO" id="GO:0005737">
    <property type="term" value="C:cytoplasm"/>
    <property type="evidence" value="ECO:0007669"/>
    <property type="project" value="UniProtKB-ARBA"/>
</dbReference>
<reference evidence="15" key="1">
    <citation type="submission" date="2018-12" db="EMBL/GenBank/DDBJ databases">
        <authorList>
            <person name="Sun L."/>
            <person name="Chen Z."/>
        </authorList>
    </citation>
    <scope>NUCLEOTIDE SEQUENCE [LARGE SCALE GENOMIC DNA]</scope>
    <source>
        <strain evidence="15">DSM 16012</strain>
    </source>
</reference>